<feature type="transmembrane region" description="Helical" evidence="6">
    <location>
        <begin position="155"/>
        <end position="174"/>
    </location>
</feature>
<feature type="transmembrane region" description="Helical" evidence="6">
    <location>
        <begin position="76"/>
        <end position="97"/>
    </location>
</feature>
<feature type="domain" description="RDD" evidence="7">
    <location>
        <begin position="71"/>
        <end position="215"/>
    </location>
</feature>
<dbReference type="InterPro" id="IPR051791">
    <property type="entry name" value="Pra-immunoreactive"/>
</dbReference>
<proteinExistence type="predicted"/>
<dbReference type="AlphaFoldDB" id="A0A833H4E9"/>
<comment type="subcellular location">
    <subcellularLocation>
        <location evidence="1">Cell membrane</location>
        <topology evidence="1">Multi-pass membrane protein</topology>
    </subcellularLocation>
</comment>
<dbReference type="InterPro" id="IPR010432">
    <property type="entry name" value="RDD"/>
</dbReference>
<evidence type="ECO:0000313" key="9">
    <source>
        <dbReference type="Proteomes" id="UP000460298"/>
    </source>
</evidence>
<dbReference type="PANTHER" id="PTHR36115">
    <property type="entry name" value="PROLINE-RICH ANTIGEN HOMOLOG-RELATED"/>
    <property type="match status" value="1"/>
</dbReference>
<dbReference type="Pfam" id="PF06271">
    <property type="entry name" value="RDD"/>
    <property type="match status" value="1"/>
</dbReference>
<evidence type="ECO:0000256" key="5">
    <source>
        <dbReference type="ARBA" id="ARBA00023136"/>
    </source>
</evidence>
<organism evidence="8 9">
    <name type="scientific">Leptonema illini</name>
    <dbReference type="NCBI Taxonomy" id="183"/>
    <lineage>
        <taxon>Bacteria</taxon>
        <taxon>Pseudomonadati</taxon>
        <taxon>Spirochaetota</taxon>
        <taxon>Spirochaetia</taxon>
        <taxon>Leptospirales</taxon>
        <taxon>Leptospiraceae</taxon>
        <taxon>Leptonema</taxon>
    </lineage>
</organism>
<evidence type="ECO:0000256" key="1">
    <source>
        <dbReference type="ARBA" id="ARBA00004651"/>
    </source>
</evidence>
<dbReference type="GO" id="GO:0005886">
    <property type="term" value="C:plasma membrane"/>
    <property type="evidence" value="ECO:0007669"/>
    <property type="project" value="UniProtKB-SubCell"/>
</dbReference>
<evidence type="ECO:0000313" key="8">
    <source>
        <dbReference type="EMBL" id="KAB2934845.1"/>
    </source>
</evidence>
<evidence type="ECO:0000256" key="3">
    <source>
        <dbReference type="ARBA" id="ARBA00022692"/>
    </source>
</evidence>
<accession>A0A833H4E9</accession>
<dbReference type="EMBL" id="WBUI01000002">
    <property type="protein sequence ID" value="KAB2934845.1"/>
    <property type="molecule type" value="Genomic_DNA"/>
</dbReference>
<gene>
    <name evidence="8" type="ORF">F9K24_03450</name>
</gene>
<dbReference type="Proteomes" id="UP000460298">
    <property type="component" value="Unassembled WGS sequence"/>
</dbReference>
<evidence type="ECO:0000256" key="6">
    <source>
        <dbReference type="SAM" id="Phobius"/>
    </source>
</evidence>
<keyword evidence="3 6" id="KW-0812">Transmembrane</keyword>
<sequence>MPAYFRKRKMSEEKYRTYLETLSLSELTQILRTIDRDSQSERYLLVKERYEALKALKGNERASAEPQRYQTALRRFAAAVVDILVVFGLNWIAGLWLSSLIEMEPMRIQMLLTFSPALYAIVLIAVYGQTIGKFFLHVKVISTEEDVAVTWKQSFIRGIVPVLLALIVALTWGLDGDLEVAVSWTILMHTSWLVADCLPILFNKKGQALHDFLAGTVVIRYHADV</sequence>
<evidence type="ECO:0000259" key="7">
    <source>
        <dbReference type="Pfam" id="PF06271"/>
    </source>
</evidence>
<comment type="caution">
    <text evidence="8">The sequence shown here is derived from an EMBL/GenBank/DDBJ whole genome shotgun (WGS) entry which is preliminary data.</text>
</comment>
<keyword evidence="2" id="KW-1003">Cell membrane</keyword>
<evidence type="ECO:0000256" key="2">
    <source>
        <dbReference type="ARBA" id="ARBA00022475"/>
    </source>
</evidence>
<feature type="transmembrane region" description="Helical" evidence="6">
    <location>
        <begin position="117"/>
        <end position="135"/>
    </location>
</feature>
<dbReference type="PANTHER" id="PTHR36115:SF4">
    <property type="entry name" value="MEMBRANE PROTEIN"/>
    <property type="match status" value="1"/>
</dbReference>
<feature type="transmembrane region" description="Helical" evidence="6">
    <location>
        <begin position="180"/>
        <end position="202"/>
    </location>
</feature>
<protein>
    <submittedName>
        <fullName evidence="8">RDD family protein</fullName>
    </submittedName>
</protein>
<reference evidence="8 9" key="1">
    <citation type="submission" date="2019-10" db="EMBL/GenBank/DDBJ databases">
        <title>Extracellular Electron Transfer in a Candidatus Methanoperedens spp. Enrichment Culture.</title>
        <authorList>
            <person name="Berger S."/>
            <person name="Rangel Shaw D."/>
            <person name="Berben T."/>
            <person name="In 'T Zandt M."/>
            <person name="Frank J."/>
            <person name="Reimann J."/>
            <person name="Jetten M.S.M."/>
            <person name="Welte C.U."/>
        </authorList>
    </citation>
    <scope>NUCLEOTIDE SEQUENCE [LARGE SCALE GENOMIC DNA]</scope>
    <source>
        <strain evidence="8">SB12</strain>
    </source>
</reference>
<keyword evidence="4 6" id="KW-1133">Transmembrane helix</keyword>
<evidence type="ECO:0000256" key="4">
    <source>
        <dbReference type="ARBA" id="ARBA00022989"/>
    </source>
</evidence>
<keyword evidence="5 6" id="KW-0472">Membrane</keyword>
<name>A0A833H4E9_9LEPT</name>